<sequence>MDMNGKLLKVWVDSKRGTAAPSLIEAEATRTALIIARSQERDRVRIILSNKTIVLKIFNGNPKNVKLAQKTSYLRTNSNIKAIKLTYFAVNMDNTRETESSHENLALLSFPCFESLMAFSSRTIEFEVASRGIKLSRKDFVQFDSSKLVPGGIGRKGDPVGIGCEGFQ</sequence>
<reference evidence="1 2" key="1">
    <citation type="submission" date="2024-11" db="EMBL/GenBank/DDBJ databases">
        <title>A near-complete genome assembly of Cinchona calisaya.</title>
        <authorList>
            <person name="Lian D.C."/>
            <person name="Zhao X.W."/>
            <person name="Wei L."/>
        </authorList>
    </citation>
    <scope>NUCLEOTIDE SEQUENCE [LARGE SCALE GENOMIC DNA]</scope>
    <source>
        <tissue evidence="1">Nenye</tissue>
    </source>
</reference>
<evidence type="ECO:0000313" key="1">
    <source>
        <dbReference type="EMBL" id="KAL3510172.1"/>
    </source>
</evidence>
<dbReference type="Proteomes" id="UP001630127">
    <property type="component" value="Unassembled WGS sequence"/>
</dbReference>
<dbReference type="EMBL" id="JBJUIK010000012">
    <property type="protein sequence ID" value="KAL3510172.1"/>
    <property type="molecule type" value="Genomic_DNA"/>
</dbReference>
<organism evidence="1 2">
    <name type="scientific">Cinchona calisaya</name>
    <dbReference type="NCBI Taxonomy" id="153742"/>
    <lineage>
        <taxon>Eukaryota</taxon>
        <taxon>Viridiplantae</taxon>
        <taxon>Streptophyta</taxon>
        <taxon>Embryophyta</taxon>
        <taxon>Tracheophyta</taxon>
        <taxon>Spermatophyta</taxon>
        <taxon>Magnoliopsida</taxon>
        <taxon>eudicotyledons</taxon>
        <taxon>Gunneridae</taxon>
        <taxon>Pentapetalae</taxon>
        <taxon>asterids</taxon>
        <taxon>lamiids</taxon>
        <taxon>Gentianales</taxon>
        <taxon>Rubiaceae</taxon>
        <taxon>Cinchonoideae</taxon>
        <taxon>Cinchoneae</taxon>
        <taxon>Cinchona</taxon>
    </lineage>
</organism>
<evidence type="ECO:0000313" key="2">
    <source>
        <dbReference type="Proteomes" id="UP001630127"/>
    </source>
</evidence>
<protein>
    <recommendedName>
        <fullName evidence="3">RNase H type-1 domain-containing protein</fullName>
    </recommendedName>
</protein>
<name>A0ABD2YVC4_9GENT</name>
<accession>A0ABD2YVC4</accession>
<evidence type="ECO:0008006" key="3">
    <source>
        <dbReference type="Google" id="ProtNLM"/>
    </source>
</evidence>
<comment type="caution">
    <text evidence="1">The sequence shown here is derived from an EMBL/GenBank/DDBJ whole genome shotgun (WGS) entry which is preliminary data.</text>
</comment>
<proteinExistence type="predicted"/>
<dbReference type="AlphaFoldDB" id="A0ABD2YVC4"/>
<gene>
    <name evidence="1" type="ORF">ACH5RR_029573</name>
</gene>
<keyword evidence="2" id="KW-1185">Reference proteome</keyword>